<dbReference type="AlphaFoldDB" id="A0A4S8VYP9"/>
<dbReference type="Proteomes" id="UP000308014">
    <property type="component" value="Unassembled WGS sequence"/>
</dbReference>
<feature type="compositionally biased region" description="Low complexity" evidence="1">
    <location>
        <begin position="121"/>
        <end position="130"/>
    </location>
</feature>
<sequence>MESLRNAATAAASYVGLGGTPEENRALLDTVLLESYISSKLTLSRTCHADLCYLEGEASHIAGGEAPQNVATGTSQSGIEPVSGKLGRGEAGEPYDAGNLDGTAGLGGSSAQNPSGYTSQSTGHNTHSTGTGLGSGLTGNSGNSGLTGNRGLTGSGLGSSTTSRNEPVKEKIRETFGVGGGNKHGTGLGGREEGPGYGTGSKRDKDSSLGSVIGHGSNPDKYLYDSKTAPGLGGHRIGDDFTSSNTRHEGADSLPASLGSDAAAGRAKHSSGSHSSSGGLTSGRSENDRYASGNSTSSGTGESLTQKAKDYLPGTSTHSSSNQGSALAGARSVISGSGRNEPGYDSSNYGSSNTSSLPVRTHDSTLTGDRGLSSSGVGATGSGLTGTGSSGLSGTGSSGLTGGLTGSSTTSTGSGLTGSHTHSHGLGDAACEAEQEGYKPHGGHPIGEAAHTTGQQTWLDYRNDPTLPVARANPADL</sequence>
<evidence type="ECO:0000313" key="2">
    <source>
        <dbReference type="EMBL" id="THW17733.1"/>
    </source>
</evidence>
<organism evidence="2 3">
    <name type="scientific">Aureobasidium pullulans</name>
    <name type="common">Black yeast</name>
    <name type="synonym">Pullularia pullulans</name>
    <dbReference type="NCBI Taxonomy" id="5580"/>
    <lineage>
        <taxon>Eukaryota</taxon>
        <taxon>Fungi</taxon>
        <taxon>Dikarya</taxon>
        <taxon>Ascomycota</taxon>
        <taxon>Pezizomycotina</taxon>
        <taxon>Dothideomycetes</taxon>
        <taxon>Dothideomycetidae</taxon>
        <taxon>Dothideales</taxon>
        <taxon>Saccotheciaceae</taxon>
        <taxon>Aureobasidium</taxon>
    </lineage>
</organism>
<feature type="compositionally biased region" description="Polar residues" evidence="1">
    <location>
        <begin position="69"/>
        <end position="78"/>
    </location>
</feature>
<proteinExistence type="predicted"/>
<feature type="region of interest" description="Disordered" evidence="1">
    <location>
        <begin position="65"/>
        <end position="477"/>
    </location>
</feature>
<protein>
    <submittedName>
        <fullName evidence="2">Uncharacterized protein</fullName>
    </submittedName>
</protein>
<evidence type="ECO:0000256" key="1">
    <source>
        <dbReference type="SAM" id="MobiDB-lite"/>
    </source>
</evidence>
<feature type="compositionally biased region" description="Polar residues" evidence="1">
    <location>
        <begin position="314"/>
        <end position="325"/>
    </location>
</feature>
<feature type="compositionally biased region" description="Low complexity" evidence="1">
    <location>
        <begin position="343"/>
        <end position="356"/>
    </location>
</feature>
<dbReference type="EMBL" id="QZAJ01000101">
    <property type="protein sequence ID" value="THW17733.1"/>
    <property type="molecule type" value="Genomic_DNA"/>
</dbReference>
<feature type="compositionally biased region" description="Polar residues" evidence="1">
    <location>
        <begin position="109"/>
        <end position="120"/>
    </location>
</feature>
<comment type="caution">
    <text evidence="2">The sequence shown here is derived from an EMBL/GenBank/DDBJ whole genome shotgun (WGS) entry which is preliminary data.</text>
</comment>
<reference evidence="2 3" key="1">
    <citation type="submission" date="2018-10" db="EMBL/GenBank/DDBJ databases">
        <title>Fifty Aureobasidium pullulans genomes reveal a recombining polyextremotolerant generalist.</title>
        <authorList>
            <person name="Gostincar C."/>
            <person name="Turk M."/>
            <person name="Zajc J."/>
            <person name="Gunde-Cimerman N."/>
        </authorList>
    </citation>
    <scope>NUCLEOTIDE SEQUENCE [LARGE SCALE GENOMIC DNA]</scope>
    <source>
        <strain evidence="2 3">EXF-11318</strain>
    </source>
</reference>
<feature type="compositionally biased region" description="Low complexity" evidence="1">
    <location>
        <begin position="406"/>
        <end position="427"/>
    </location>
</feature>
<feature type="compositionally biased region" description="Low complexity" evidence="1">
    <location>
        <begin position="272"/>
        <end position="284"/>
    </location>
</feature>
<accession>A0A4S8VYP9</accession>
<feature type="compositionally biased region" description="Gly residues" evidence="1">
    <location>
        <begin position="378"/>
        <end position="405"/>
    </location>
</feature>
<gene>
    <name evidence="2" type="ORF">D6D24_03768</name>
</gene>
<evidence type="ECO:0000313" key="3">
    <source>
        <dbReference type="Proteomes" id="UP000308014"/>
    </source>
</evidence>
<feature type="compositionally biased region" description="Gly residues" evidence="1">
    <location>
        <begin position="177"/>
        <end position="199"/>
    </location>
</feature>
<name>A0A4S8VYP9_AURPU</name>
<feature type="compositionally biased region" description="Low complexity" evidence="1">
    <location>
        <begin position="292"/>
        <end position="305"/>
    </location>
</feature>
<feature type="compositionally biased region" description="Low complexity" evidence="1">
    <location>
        <begin position="140"/>
        <end position="150"/>
    </location>
</feature>